<keyword evidence="9" id="KW-0675">Receptor</keyword>
<keyword evidence="6" id="KW-0418">Kinase</keyword>
<evidence type="ECO:0000256" key="9">
    <source>
        <dbReference type="ARBA" id="ARBA00023170"/>
    </source>
</evidence>
<evidence type="ECO:0000256" key="5">
    <source>
        <dbReference type="ARBA" id="ARBA00022737"/>
    </source>
</evidence>
<dbReference type="InterPro" id="IPR001090">
    <property type="entry name" value="Ephrin_rcpt_lig-bd_dom"/>
</dbReference>
<dbReference type="CDD" id="cd00063">
    <property type="entry name" value="FN3"/>
    <property type="match status" value="2"/>
</dbReference>
<feature type="binding site" evidence="12">
    <location>
        <position position="609"/>
    </location>
    <ligand>
        <name>ATP</name>
        <dbReference type="ChEBI" id="CHEBI:30616"/>
    </ligand>
</feature>
<evidence type="ECO:0000313" key="17">
    <source>
        <dbReference type="EMBL" id="CAH3107659.1"/>
    </source>
</evidence>
<keyword evidence="12" id="KW-0067">ATP-binding</keyword>
<reference evidence="17 18" key="1">
    <citation type="submission" date="2022-05" db="EMBL/GenBank/DDBJ databases">
        <authorList>
            <consortium name="Genoscope - CEA"/>
            <person name="William W."/>
        </authorList>
    </citation>
    <scope>NUCLEOTIDE SEQUENCE [LARGE SCALE GENOMIC DNA]</scope>
</reference>
<evidence type="ECO:0000256" key="13">
    <source>
        <dbReference type="SAM" id="SignalP"/>
    </source>
</evidence>
<feature type="non-terminal residue" evidence="17">
    <location>
        <position position="827"/>
    </location>
</feature>
<feature type="signal peptide" evidence="13">
    <location>
        <begin position="1"/>
        <end position="23"/>
    </location>
</feature>
<evidence type="ECO:0000256" key="11">
    <source>
        <dbReference type="ARBA" id="ARBA00051243"/>
    </source>
</evidence>
<sequence length="827" mass="92614">MICKWYFWSVIFATVALISWSSAEYKVLYQTPNDHWNWHPRSNSVPGISEWSYSPGSNLYSLCSILDSIPQEPNNWLLSTLIDIQRIQRVQLTIFYTIDPPCSINPNAKFCNDSFDVFVWESDIKVTADKIPNPINSNSSYRKLATISGPTGSQRTLLTIPLQAKQQYIVLGFHDQVGCEVLYSVKVTYNVCPATTLQDSLVYLPETVAPSRLLESIPVEGMCTADSSHIQGSLNVLCESSGQWNASQFRGKCVCNEDMENVGGTCSACSEGTYNNGKGLNCTVLPSNPRNITVPFVNQSSALMCWLPPVITGGQVFYELECKRTCELNGKDCTEETCDDNAGFVFKDKIYSTKVMIPETTRELSAYVNYTCKIIARNRVSEMAKRKHKIEASSATISFRTKGSVPGKPKVSVQQAGVSVILLSWELKCKNGLIEKFLMAYFIVDDNSDEQIVTTTKTKLQIENLVPGKTYEFQIAAVNNFGIGPNAVKRFKIPKESVCQAKRIYIKVTSCILVLKFVYLCYYCYNNNNNNNNIFFSGNTKRRTGELIMDGVEERNADHVTNHAQYVEINDIHSYELKRDDIKFERLVGSGNFGEVFKATIDNNTVAVKSLKGSASAKDKQDMVTELNVMKSLKPHPHVLKLIGCCSVSDPLLIVSEYLPYGDLLGYLRKSRGHSDNYNTGEKKPASKLTAKDLLSFAWMIADGMQYLATMKVVHRDLAARNILVGENQVCKISDFGLARGVKGDIYVRTSQARLPVKWMPPESLFHGESSTMSDVWSYGIVLWEVFTIGDSPYPGFNSQEVTSLIEKGYRMQRPVHISEELCVIVI</sequence>
<keyword evidence="10" id="KW-0325">Glycoprotein</keyword>
<dbReference type="PROSITE" id="PS50011">
    <property type="entry name" value="PROTEIN_KINASE_DOM"/>
    <property type="match status" value="1"/>
</dbReference>
<dbReference type="PRINTS" id="PR00109">
    <property type="entry name" value="TYRKINASE"/>
</dbReference>
<evidence type="ECO:0000256" key="2">
    <source>
        <dbReference type="ARBA" id="ARBA00011902"/>
    </source>
</evidence>
<dbReference type="Pfam" id="PF00041">
    <property type="entry name" value="fn3"/>
    <property type="match status" value="1"/>
</dbReference>
<feature type="domain" description="Protein kinase" evidence="14">
    <location>
        <begin position="582"/>
        <end position="827"/>
    </location>
</feature>
<gene>
    <name evidence="17" type="ORF">PLOB_00016800</name>
</gene>
<dbReference type="Gene3D" id="3.30.200.20">
    <property type="entry name" value="Phosphorylase Kinase, domain 1"/>
    <property type="match status" value="1"/>
</dbReference>
<dbReference type="Gene3D" id="2.60.120.260">
    <property type="entry name" value="Galactose-binding domain-like"/>
    <property type="match status" value="1"/>
</dbReference>
<evidence type="ECO:0000256" key="3">
    <source>
        <dbReference type="ARBA" id="ARBA00022679"/>
    </source>
</evidence>
<evidence type="ECO:0000259" key="14">
    <source>
        <dbReference type="PROSITE" id="PS50011"/>
    </source>
</evidence>
<dbReference type="InterPro" id="IPR017441">
    <property type="entry name" value="Protein_kinase_ATP_BS"/>
</dbReference>
<dbReference type="SMART" id="SM00219">
    <property type="entry name" value="TyrKc"/>
    <property type="match status" value="1"/>
</dbReference>
<dbReference type="Pfam" id="PF01404">
    <property type="entry name" value="Ephrin_lbd"/>
    <property type="match status" value="1"/>
</dbReference>
<dbReference type="InterPro" id="IPR011009">
    <property type="entry name" value="Kinase-like_dom_sf"/>
</dbReference>
<dbReference type="PROSITE" id="PS50853">
    <property type="entry name" value="FN3"/>
    <property type="match status" value="1"/>
</dbReference>
<feature type="domain" description="Fibronectin type-III" evidence="15">
    <location>
        <begin position="405"/>
        <end position="497"/>
    </location>
</feature>
<keyword evidence="3" id="KW-0808">Transferase</keyword>
<keyword evidence="7" id="KW-1133">Transmembrane helix</keyword>
<dbReference type="InterPro" id="IPR020635">
    <property type="entry name" value="Tyr_kinase_cat_dom"/>
</dbReference>
<dbReference type="InterPro" id="IPR003961">
    <property type="entry name" value="FN3_dom"/>
</dbReference>
<dbReference type="SUPFAM" id="SSF49265">
    <property type="entry name" value="Fibronectin type III"/>
    <property type="match status" value="1"/>
</dbReference>
<evidence type="ECO:0000256" key="7">
    <source>
        <dbReference type="ARBA" id="ARBA00022989"/>
    </source>
</evidence>
<evidence type="ECO:0000256" key="8">
    <source>
        <dbReference type="ARBA" id="ARBA00023136"/>
    </source>
</evidence>
<dbReference type="InterPro" id="IPR008266">
    <property type="entry name" value="Tyr_kinase_AS"/>
</dbReference>
<dbReference type="SMART" id="SM00615">
    <property type="entry name" value="EPH_lbd"/>
    <property type="match status" value="1"/>
</dbReference>
<comment type="caution">
    <text evidence="17">The sequence shown here is derived from an EMBL/GenBank/DDBJ whole genome shotgun (WGS) entry which is preliminary data.</text>
</comment>
<comment type="subcellular location">
    <subcellularLocation>
        <location evidence="1">Membrane</location>
        <topology evidence="1">Single-pass type I membrane protein</topology>
    </subcellularLocation>
</comment>
<dbReference type="SUPFAM" id="SSF49785">
    <property type="entry name" value="Galactose-binding domain-like"/>
    <property type="match status" value="1"/>
</dbReference>
<evidence type="ECO:0000313" key="18">
    <source>
        <dbReference type="Proteomes" id="UP001159405"/>
    </source>
</evidence>
<dbReference type="PROSITE" id="PS00107">
    <property type="entry name" value="PROTEIN_KINASE_ATP"/>
    <property type="match status" value="1"/>
</dbReference>
<evidence type="ECO:0000259" key="16">
    <source>
        <dbReference type="PROSITE" id="PS51550"/>
    </source>
</evidence>
<evidence type="ECO:0000256" key="1">
    <source>
        <dbReference type="ARBA" id="ARBA00004479"/>
    </source>
</evidence>
<dbReference type="Gene3D" id="2.60.40.1770">
    <property type="entry name" value="ephrin a2 ectodomain"/>
    <property type="match status" value="1"/>
</dbReference>
<dbReference type="InterPro" id="IPR008979">
    <property type="entry name" value="Galactose-bd-like_sf"/>
</dbReference>
<dbReference type="PANTHER" id="PTHR24416:SF621">
    <property type="entry name" value="TYROSINE KINASE RECEPTOR CAD96CA"/>
    <property type="match status" value="1"/>
</dbReference>
<evidence type="ECO:0000256" key="6">
    <source>
        <dbReference type="ARBA" id="ARBA00022777"/>
    </source>
</evidence>
<dbReference type="CDD" id="cd00192">
    <property type="entry name" value="PTKc"/>
    <property type="match status" value="1"/>
</dbReference>
<dbReference type="InterPro" id="IPR000719">
    <property type="entry name" value="Prot_kinase_dom"/>
</dbReference>
<dbReference type="EMBL" id="CALNXK010000020">
    <property type="protein sequence ID" value="CAH3107659.1"/>
    <property type="molecule type" value="Genomic_DNA"/>
</dbReference>
<dbReference type="SMART" id="SM00060">
    <property type="entry name" value="FN3"/>
    <property type="match status" value="2"/>
</dbReference>
<evidence type="ECO:0000256" key="12">
    <source>
        <dbReference type="PROSITE-ProRule" id="PRU10141"/>
    </source>
</evidence>
<dbReference type="InterPro" id="IPR036116">
    <property type="entry name" value="FN3_sf"/>
</dbReference>
<dbReference type="Gene3D" id="2.60.40.10">
    <property type="entry name" value="Immunoglobulins"/>
    <property type="match status" value="2"/>
</dbReference>
<keyword evidence="4" id="KW-0812">Transmembrane</keyword>
<dbReference type="Pfam" id="PF07714">
    <property type="entry name" value="PK_Tyr_Ser-Thr"/>
    <property type="match status" value="1"/>
</dbReference>
<accession>A0ABN8NFQ3</accession>
<dbReference type="PROSITE" id="PS00109">
    <property type="entry name" value="PROTEIN_KINASE_TYR"/>
    <property type="match status" value="1"/>
</dbReference>
<dbReference type="PANTHER" id="PTHR24416">
    <property type="entry name" value="TYROSINE-PROTEIN KINASE RECEPTOR"/>
    <property type="match status" value="1"/>
</dbReference>
<proteinExistence type="predicted"/>
<keyword evidence="5" id="KW-0677">Repeat</keyword>
<dbReference type="Gene3D" id="1.10.510.10">
    <property type="entry name" value="Transferase(Phosphotransferase) domain 1"/>
    <property type="match status" value="1"/>
</dbReference>
<evidence type="ECO:0000256" key="10">
    <source>
        <dbReference type="ARBA" id="ARBA00023180"/>
    </source>
</evidence>
<feature type="chain" id="PRO_5045666887" description="receptor protein-tyrosine kinase" evidence="13">
    <location>
        <begin position="24"/>
        <end position="827"/>
    </location>
</feature>
<dbReference type="SUPFAM" id="SSF56112">
    <property type="entry name" value="Protein kinase-like (PK-like)"/>
    <property type="match status" value="1"/>
</dbReference>
<dbReference type="PROSITE" id="PS51550">
    <property type="entry name" value="EPH_LBD"/>
    <property type="match status" value="1"/>
</dbReference>
<keyword evidence="13" id="KW-0732">Signal</keyword>
<organism evidence="17 18">
    <name type="scientific">Porites lobata</name>
    <dbReference type="NCBI Taxonomy" id="104759"/>
    <lineage>
        <taxon>Eukaryota</taxon>
        <taxon>Metazoa</taxon>
        <taxon>Cnidaria</taxon>
        <taxon>Anthozoa</taxon>
        <taxon>Hexacorallia</taxon>
        <taxon>Scleractinia</taxon>
        <taxon>Fungiina</taxon>
        <taxon>Poritidae</taxon>
        <taxon>Porites</taxon>
    </lineage>
</organism>
<dbReference type="EC" id="2.7.10.1" evidence="2"/>
<name>A0ABN8NFQ3_9CNID</name>
<comment type="catalytic activity">
    <reaction evidence="11">
        <text>L-tyrosyl-[protein] + ATP = O-phospho-L-tyrosyl-[protein] + ADP + H(+)</text>
        <dbReference type="Rhea" id="RHEA:10596"/>
        <dbReference type="Rhea" id="RHEA-COMP:10136"/>
        <dbReference type="Rhea" id="RHEA-COMP:20101"/>
        <dbReference type="ChEBI" id="CHEBI:15378"/>
        <dbReference type="ChEBI" id="CHEBI:30616"/>
        <dbReference type="ChEBI" id="CHEBI:46858"/>
        <dbReference type="ChEBI" id="CHEBI:61978"/>
        <dbReference type="ChEBI" id="CHEBI:456216"/>
        <dbReference type="EC" id="2.7.10.1"/>
    </reaction>
</comment>
<keyword evidence="18" id="KW-1185">Reference proteome</keyword>
<evidence type="ECO:0000256" key="4">
    <source>
        <dbReference type="ARBA" id="ARBA00022692"/>
    </source>
</evidence>
<feature type="domain" description="Eph LBD" evidence="16">
    <location>
        <begin position="1"/>
        <end position="197"/>
    </location>
</feature>
<dbReference type="InterPro" id="IPR050122">
    <property type="entry name" value="RTK"/>
</dbReference>
<evidence type="ECO:0000259" key="15">
    <source>
        <dbReference type="PROSITE" id="PS50853"/>
    </source>
</evidence>
<dbReference type="Proteomes" id="UP001159405">
    <property type="component" value="Unassembled WGS sequence"/>
</dbReference>
<keyword evidence="8" id="KW-0472">Membrane</keyword>
<protein>
    <recommendedName>
        <fullName evidence="2">receptor protein-tyrosine kinase</fullName>
        <ecNumber evidence="2">2.7.10.1</ecNumber>
    </recommendedName>
</protein>
<dbReference type="InterPro" id="IPR001245">
    <property type="entry name" value="Ser-Thr/Tyr_kinase_cat_dom"/>
</dbReference>
<keyword evidence="12" id="KW-0547">Nucleotide-binding</keyword>
<dbReference type="InterPro" id="IPR013783">
    <property type="entry name" value="Ig-like_fold"/>
</dbReference>